<evidence type="ECO:0000313" key="2">
    <source>
        <dbReference type="EMBL" id="KUK87471.1"/>
    </source>
</evidence>
<dbReference type="EMBL" id="LGGX01000004">
    <property type="protein sequence ID" value="KUK87471.1"/>
    <property type="molecule type" value="Genomic_DNA"/>
</dbReference>
<dbReference type="Pfam" id="PF01042">
    <property type="entry name" value="Ribonuc_L-PSP"/>
    <property type="match status" value="1"/>
</dbReference>
<gene>
    <name evidence="2" type="ORF">XE03_0638</name>
</gene>
<dbReference type="Proteomes" id="UP000053467">
    <property type="component" value="Unassembled WGS sequence"/>
</dbReference>
<dbReference type="GO" id="GO:0019239">
    <property type="term" value="F:deaminase activity"/>
    <property type="evidence" value="ECO:0007669"/>
    <property type="project" value="TreeGrafter"/>
</dbReference>
<reference evidence="3" key="1">
    <citation type="journal article" date="2015" name="MBio">
        <title>Genome-Resolved Metagenomic Analysis Reveals Roles for Candidate Phyla and Other Microbial Community Members in Biogeochemical Transformations in Oil Reservoirs.</title>
        <authorList>
            <person name="Hu P."/>
            <person name="Tom L."/>
            <person name="Singh A."/>
            <person name="Thomas B.C."/>
            <person name="Baker B.J."/>
            <person name="Piceno Y.M."/>
            <person name="Andersen G.L."/>
            <person name="Banfield J.F."/>
        </authorList>
    </citation>
    <scope>NUCLEOTIDE SEQUENCE [LARGE SCALE GENOMIC DNA]</scope>
</reference>
<dbReference type="InterPro" id="IPR006175">
    <property type="entry name" value="YjgF/YER057c/UK114"/>
</dbReference>
<dbReference type="AlphaFoldDB" id="A0A101I1V2"/>
<dbReference type="NCBIfam" id="TIGR00004">
    <property type="entry name" value="Rid family detoxifying hydrolase"/>
    <property type="match status" value="1"/>
</dbReference>
<evidence type="ECO:0000313" key="3">
    <source>
        <dbReference type="Proteomes" id="UP000053467"/>
    </source>
</evidence>
<dbReference type="Gene3D" id="3.30.1330.40">
    <property type="entry name" value="RutC-like"/>
    <property type="match status" value="1"/>
</dbReference>
<proteinExistence type="inferred from homology"/>
<comment type="similarity">
    <text evidence="1">Belongs to the RutC family.</text>
</comment>
<accession>A0A101I1V2</accession>
<dbReference type="PROSITE" id="PS01094">
    <property type="entry name" value="UPF0076"/>
    <property type="match status" value="1"/>
</dbReference>
<organism evidence="2 3">
    <name type="scientific">candidate division TA06 bacterium 34_109</name>
    <dbReference type="NCBI Taxonomy" id="1635277"/>
    <lineage>
        <taxon>Bacteria</taxon>
        <taxon>Bacteria division TA06</taxon>
    </lineage>
</organism>
<protein>
    <submittedName>
        <fullName evidence="2">Putative translation initiation inhibitor</fullName>
    </submittedName>
</protein>
<name>A0A101I1V2_UNCT6</name>
<dbReference type="CDD" id="cd00448">
    <property type="entry name" value="YjgF_YER057c_UK114_family"/>
    <property type="match status" value="1"/>
</dbReference>
<dbReference type="InterPro" id="IPR006056">
    <property type="entry name" value="RidA"/>
</dbReference>
<dbReference type="InterPro" id="IPR019897">
    <property type="entry name" value="RidA_CS"/>
</dbReference>
<dbReference type="FunFam" id="3.30.1330.40:FF:000001">
    <property type="entry name" value="L-PSP family endoribonuclease"/>
    <property type="match status" value="1"/>
</dbReference>
<evidence type="ECO:0000256" key="1">
    <source>
        <dbReference type="ARBA" id="ARBA00010552"/>
    </source>
</evidence>
<dbReference type="PANTHER" id="PTHR11803:SF39">
    <property type="entry name" value="2-IMINOBUTANOATE_2-IMINOPROPANOATE DEAMINASE"/>
    <property type="match status" value="1"/>
</dbReference>
<dbReference type="InterPro" id="IPR035959">
    <property type="entry name" value="RutC-like_sf"/>
</dbReference>
<dbReference type="SUPFAM" id="SSF55298">
    <property type="entry name" value="YjgF-like"/>
    <property type="match status" value="1"/>
</dbReference>
<dbReference type="GO" id="GO:0005829">
    <property type="term" value="C:cytosol"/>
    <property type="evidence" value="ECO:0007669"/>
    <property type="project" value="TreeGrafter"/>
</dbReference>
<comment type="caution">
    <text evidence="2">The sequence shown here is derived from an EMBL/GenBank/DDBJ whole genome shotgun (WGS) entry which is preliminary data.</text>
</comment>
<dbReference type="PATRIC" id="fig|1635277.3.peg.1642"/>
<sequence>MKTIYNKEAPKPVGPYSQAVKSGDLLFISGTLPLDPKTGNLVEGDIETLTKRTLENIKIILEGEKLSFNNLVKVNIFIKNMADFSKINSVYEKYFKDHLPARAVVEVSNLPKNSLIEIEAVASYED</sequence>
<dbReference type="PANTHER" id="PTHR11803">
    <property type="entry name" value="2-IMINOBUTANOATE/2-IMINOPROPANOATE DEAMINASE RIDA"/>
    <property type="match status" value="1"/>
</dbReference>